<dbReference type="EMBL" id="CP157940">
    <property type="protein sequence ID" value="XBS52389.1"/>
    <property type="molecule type" value="Genomic_DNA"/>
</dbReference>
<sequence length="160" mass="18454">MSRQQIGLRWTEITMAGGTYCSESEIDSVKGYYADIANYDTQNIVYKYAVYTNGEEWSGERHDSPYINIDKTVTLNSGTFEKLRQMFDDEQRLARVNIPQKYGERELYAYSKDKMAFRHIYLVLIDGQVYAVEGSGSGYINGYPLTDDINQYIIDNVFTP</sequence>
<organism evidence="1">
    <name type="scientific">Lacrimispora sp. BS-2</name>
    <dbReference type="NCBI Taxonomy" id="3151850"/>
    <lineage>
        <taxon>Bacteria</taxon>
        <taxon>Bacillati</taxon>
        <taxon>Bacillota</taxon>
        <taxon>Clostridia</taxon>
        <taxon>Lachnospirales</taxon>
        <taxon>Lachnospiraceae</taxon>
        <taxon>Lacrimispora</taxon>
    </lineage>
</organism>
<gene>
    <name evidence="1" type="ORF">ABFV83_11105</name>
</gene>
<dbReference type="RefSeq" id="WP_349943858.1">
    <property type="nucleotide sequence ID" value="NZ_CP157940.1"/>
</dbReference>
<proteinExistence type="predicted"/>
<dbReference type="AlphaFoldDB" id="A0AAU7PJ72"/>
<reference evidence="1" key="1">
    <citation type="submission" date="2024-06" db="EMBL/GenBank/DDBJ databases">
        <title>Lacrimispora cavernae sp. nov., a novel anaerobe isolated from bat guano pile inside a cave.</title>
        <authorList>
            <person name="Miller S.L."/>
            <person name="Lu N."/>
            <person name="King J."/>
            <person name="Sankaranarayanan K."/>
            <person name="Lawson P.A."/>
        </authorList>
    </citation>
    <scope>NUCLEOTIDE SEQUENCE</scope>
    <source>
        <strain evidence="1">BS-2</strain>
    </source>
</reference>
<name>A0AAU7PJ72_9FIRM</name>
<protein>
    <submittedName>
        <fullName evidence="1">Uncharacterized protein</fullName>
    </submittedName>
</protein>
<evidence type="ECO:0000313" key="1">
    <source>
        <dbReference type="EMBL" id="XBS52389.1"/>
    </source>
</evidence>
<accession>A0AAU7PJ72</accession>